<dbReference type="PANTHER" id="PTHR31932">
    <property type="entry name" value="TUBULIN POLYGLUTAMYLASE COMPLEX SUBUNIT 1"/>
    <property type="match status" value="1"/>
</dbReference>
<sequence length="231" mass="26036">MDDEGLDRALQNALLALLDVKPKDPIKFLATHFQMECETNLVAKAVHLLQDMTIYHPAIEERLLKAYSTICQYSEEDGLTGDIYTDLLVKLISESPAYQKDVFLQHLQSQSTEYVSFDVFRSGVLTSILFNQFVLEVRVLFGKMCVDNHDTAPTFLCKKALRKMSKCLAEAAKRSVSGVDVNNSSLGISELGSPFRRTMTKNLPTADYVKMNTFLSEAVEVFLREVPKIKL</sequence>
<dbReference type="Pfam" id="PF24480">
    <property type="entry name" value="TPGS1_C"/>
    <property type="match status" value="1"/>
</dbReference>
<dbReference type="GO" id="GO:0008017">
    <property type="term" value="F:microtubule binding"/>
    <property type="evidence" value="ECO:0007669"/>
    <property type="project" value="TreeGrafter"/>
</dbReference>
<evidence type="ECO:0000313" key="2">
    <source>
        <dbReference type="EMBL" id="KAG8192490.1"/>
    </source>
</evidence>
<name>A0AAV6V727_9ARAC</name>
<organism evidence="2 3">
    <name type="scientific">Oedothorax gibbosus</name>
    <dbReference type="NCBI Taxonomy" id="931172"/>
    <lineage>
        <taxon>Eukaryota</taxon>
        <taxon>Metazoa</taxon>
        <taxon>Ecdysozoa</taxon>
        <taxon>Arthropoda</taxon>
        <taxon>Chelicerata</taxon>
        <taxon>Arachnida</taxon>
        <taxon>Araneae</taxon>
        <taxon>Araneomorphae</taxon>
        <taxon>Entelegynae</taxon>
        <taxon>Araneoidea</taxon>
        <taxon>Linyphiidae</taxon>
        <taxon>Erigoninae</taxon>
        <taxon>Oedothorax</taxon>
    </lineage>
</organism>
<dbReference type="AlphaFoldDB" id="A0AAV6V727"/>
<feature type="domain" description="Tubulin polyglutamylase complex subunit 1-like C-terminal" evidence="1">
    <location>
        <begin position="39"/>
        <end position="226"/>
    </location>
</feature>
<reference evidence="2 3" key="1">
    <citation type="journal article" date="2022" name="Nat. Ecol. Evol.">
        <title>A masculinizing supergene underlies an exaggerated male reproductive morph in a spider.</title>
        <authorList>
            <person name="Hendrickx F."/>
            <person name="De Corte Z."/>
            <person name="Sonet G."/>
            <person name="Van Belleghem S.M."/>
            <person name="Kostlbacher S."/>
            <person name="Vangestel C."/>
        </authorList>
    </citation>
    <scope>NUCLEOTIDE SEQUENCE [LARGE SCALE GENOMIC DNA]</scope>
    <source>
        <strain evidence="2">W744_W776</strain>
    </source>
</reference>
<dbReference type="InterPro" id="IPR057632">
    <property type="entry name" value="TPGS1_C"/>
</dbReference>
<evidence type="ECO:0000313" key="3">
    <source>
        <dbReference type="Proteomes" id="UP000827092"/>
    </source>
</evidence>
<keyword evidence="3" id="KW-1185">Reference proteome</keyword>
<comment type="caution">
    <text evidence="2">The sequence shown here is derived from an EMBL/GenBank/DDBJ whole genome shotgun (WGS) entry which is preliminary data.</text>
</comment>
<gene>
    <name evidence="2" type="ORF">JTE90_018014</name>
</gene>
<dbReference type="InterPro" id="IPR039235">
    <property type="entry name" value="TPGS1"/>
</dbReference>
<dbReference type="Proteomes" id="UP000827092">
    <property type="component" value="Unassembled WGS sequence"/>
</dbReference>
<dbReference type="PANTHER" id="PTHR31932:SF2">
    <property type="entry name" value="TUBULIN POLYGLUTAMYLASE COMPLEX SUBUNIT 1"/>
    <property type="match status" value="1"/>
</dbReference>
<protein>
    <recommendedName>
        <fullName evidence="1">Tubulin polyglutamylase complex subunit 1-like C-terminal domain-containing protein</fullName>
    </recommendedName>
</protein>
<evidence type="ECO:0000259" key="1">
    <source>
        <dbReference type="Pfam" id="PF24480"/>
    </source>
</evidence>
<dbReference type="EMBL" id="JAFNEN010000139">
    <property type="protein sequence ID" value="KAG8192490.1"/>
    <property type="molecule type" value="Genomic_DNA"/>
</dbReference>
<proteinExistence type="predicted"/>
<accession>A0AAV6V727</accession>